<feature type="transmembrane region" description="Helical" evidence="10">
    <location>
        <begin position="209"/>
        <end position="228"/>
    </location>
</feature>
<comment type="subcellular location">
    <subcellularLocation>
        <location evidence="1">Membrane</location>
        <topology evidence="1">Multi-pass membrane protein</topology>
    </subcellularLocation>
    <subcellularLocation>
        <location evidence="8">Mitochondrion inner membrane</location>
        <topology evidence="8">Multi-pass membrane protein</topology>
    </subcellularLocation>
</comment>
<feature type="transmembrane region" description="Helical" evidence="10">
    <location>
        <begin position="171"/>
        <end position="188"/>
    </location>
</feature>
<dbReference type="Pfam" id="PF00146">
    <property type="entry name" value="NADHdh"/>
    <property type="match status" value="1"/>
</dbReference>
<evidence type="ECO:0000256" key="8">
    <source>
        <dbReference type="RuleBase" id="RU000471"/>
    </source>
</evidence>
<accession>A0A1L4AHJ6</accession>
<feature type="transmembrane region" description="Helical" evidence="10">
    <location>
        <begin position="234"/>
        <end position="256"/>
    </location>
</feature>
<comment type="similarity">
    <text evidence="2 8">Belongs to the complex I subunit 1 family.</text>
</comment>
<dbReference type="GO" id="GO:0009060">
    <property type="term" value="P:aerobic respiration"/>
    <property type="evidence" value="ECO:0007669"/>
    <property type="project" value="TreeGrafter"/>
</dbReference>
<keyword evidence="4" id="KW-0813">Transport</keyword>
<evidence type="ECO:0000256" key="9">
    <source>
        <dbReference type="RuleBase" id="RU000473"/>
    </source>
</evidence>
<dbReference type="CTD" id="4535"/>
<dbReference type="PANTHER" id="PTHR11432:SF3">
    <property type="entry name" value="NADH-UBIQUINONE OXIDOREDUCTASE CHAIN 1"/>
    <property type="match status" value="1"/>
</dbReference>
<keyword evidence="9 11" id="KW-0496">Mitochondrion</keyword>
<dbReference type="RefSeq" id="YP_009332315.1">
    <property type="nucleotide sequence ID" value="NC_032381.1"/>
</dbReference>
<dbReference type="GO" id="GO:0005743">
    <property type="term" value="C:mitochondrial inner membrane"/>
    <property type="evidence" value="ECO:0007669"/>
    <property type="project" value="UniProtKB-SubCell"/>
</dbReference>
<evidence type="ECO:0000256" key="3">
    <source>
        <dbReference type="ARBA" id="ARBA00021009"/>
    </source>
</evidence>
<feature type="transmembrane region" description="Helical" evidence="10">
    <location>
        <begin position="130"/>
        <end position="151"/>
    </location>
</feature>
<keyword evidence="5 8" id="KW-0812">Transmembrane</keyword>
<feature type="transmembrane region" description="Helical" evidence="10">
    <location>
        <begin position="6"/>
        <end position="23"/>
    </location>
</feature>
<dbReference type="AlphaFoldDB" id="A0A1L4AHJ6"/>
<keyword evidence="8" id="KW-0520">NAD</keyword>
<dbReference type="EC" id="7.1.1.2" evidence="9"/>
<name>A0A1L4AHJ6_9ACAR</name>
<keyword evidence="6 10" id="KW-1133">Transmembrane helix</keyword>
<evidence type="ECO:0000256" key="5">
    <source>
        <dbReference type="ARBA" id="ARBA00022692"/>
    </source>
</evidence>
<dbReference type="GO" id="GO:0003954">
    <property type="term" value="F:NADH dehydrogenase activity"/>
    <property type="evidence" value="ECO:0007669"/>
    <property type="project" value="TreeGrafter"/>
</dbReference>
<evidence type="ECO:0000256" key="1">
    <source>
        <dbReference type="ARBA" id="ARBA00004141"/>
    </source>
</evidence>
<evidence type="ECO:0000256" key="7">
    <source>
        <dbReference type="ARBA" id="ARBA00023136"/>
    </source>
</evidence>
<evidence type="ECO:0000256" key="4">
    <source>
        <dbReference type="ARBA" id="ARBA00022448"/>
    </source>
</evidence>
<feature type="transmembrane region" description="Helical" evidence="10">
    <location>
        <begin position="64"/>
        <end position="84"/>
    </location>
</feature>
<reference evidence="11" key="1">
    <citation type="submission" date="2016-09" db="EMBL/GenBank/DDBJ databases">
        <title>The mitochondrion genome of Amphitetranychus viennensis.</title>
        <authorList>
            <person name="Chen D.S."/>
        </authorList>
    </citation>
    <scope>NUCLEOTIDE SEQUENCE</scope>
</reference>
<keyword evidence="9" id="KW-0830">Ubiquinone</keyword>
<sequence length="287" mass="35428">MILFELLIILTMLISVMFITLFERKFLGILNYRKGPNFFILNSFLHSLIDFLKLITKKTLKMNFLIKSFWITMIFFGIMMYFFISLNFPFINSFMYMYMNFFFFFFIYSIMAFFFLMLSYSSNSIFSMISLYRVLIQIISYEVGLMFLFLLPNLMLNSFNFYFYWNYNNKLFLFSFMMIFSLVLVSLSEMNRIPFEFLESETELVSGFNVEYMSSLFSFIFLIEYGFFLSMMIMINFFFLFHYLNILFLFILIIWSRSFMPRYRYDKMLYYFWKDIIMMIFFLYIFT</sequence>
<dbReference type="GO" id="GO:0008137">
    <property type="term" value="F:NADH dehydrogenase (ubiquinone) activity"/>
    <property type="evidence" value="ECO:0007669"/>
    <property type="project" value="UniProtKB-EC"/>
</dbReference>
<dbReference type="InterPro" id="IPR001694">
    <property type="entry name" value="NADH_UbQ_OxRdtase_su1/FPO"/>
</dbReference>
<gene>
    <name evidence="11" type="primary">ND1</name>
</gene>
<evidence type="ECO:0000256" key="2">
    <source>
        <dbReference type="ARBA" id="ARBA00010535"/>
    </source>
</evidence>
<dbReference type="GeneID" id="30689153"/>
<feature type="transmembrane region" description="Helical" evidence="10">
    <location>
        <begin position="96"/>
        <end position="118"/>
    </location>
</feature>
<dbReference type="PANTHER" id="PTHR11432">
    <property type="entry name" value="NADH DEHYDROGENASE SUBUNIT 1"/>
    <property type="match status" value="1"/>
</dbReference>
<organism evidence="11">
    <name type="scientific">Amphitetranychus viennensis</name>
    <name type="common">hawthorn spider mite</name>
    <dbReference type="NCBI Taxonomy" id="381746"/>
    <lineage>
        <taxon>Eukaryota</taxon>
        <taxon>Metazoa</taxon>
        <taxon>Ecdysozoa</taxon>
        <taxon>Arthropoda</taxon>
        <taxon>Chelicerata</taxon>
        <taxon>Arachnida</taxon>
        <taxon>Acari</taxon>
        <taxon>Acariformes</taxon>
        <taxon>Trombidiformes</taxon>
        <taxon>Prostigmata</taxon>
        <taxon>Eleutherengona</taxon>
        <taxon>Raphignathae</taxon>
        <taxon>Tetranychoidea</taxon>
        <taxon>Tetranychidae</taxon>
        <taxon>Amphitetranychus</taxon>
    </lineage>
</organism>
<geneLocation type="mitochondrion" evidence="11"/>
<protein>
    <recommendedName>
        <fullName evidence="3 9">NADH-ubiquinone oxidoreductase chain 1</fullName>
        <ecNumber evidence="9">7.1.1.2</ecNumber>
    </recommendedName>
</protein>
<dbReference type="EMBL" id="KX886344">
    <property type="protein sequence ID" value="API67781.1"/>
    <property type="molecule type" value="Genomic_DNA"/>
</dbReference>
<proteinExistence type="inferred from homology"/>
<comment type="catalytic activity">
    <reaction evidence="9">
        <text>a ubiquinone + NADH + 5 H(+)(in) = a ubiquinol + NAD(+) + 4 H(+)(out)</text>
        <dbReference type="Rhea" id="RHEA:29091"/>
        <dbReference type="Rhea" id="RHEA-COMP:9565"/>
        <dbReference type="Rhea" id="RHEA-COMP:9566"/>
        <dbReference type="ChEBI" id="CHEBI:15378"/>
        <dbReference type="ChEBI" id="CHEBI:16389"/>
        <dbReference type="ChEBI" id="CHEBI:17976"/>
        <dbReference type="ChEBI" id="CHEBI:57540"/>
        <dbReference type="ChEBI" id="CHEBI:57945"/>
        <dbReference type="EC" id="7.1.1.2"/>
    </reaction>
</comment>
<evidence type="ECO:0000256" key="10">
    <source>
        <dbReference type="SAM" id="Phobius"/>
    </source>
</evidence>
<evidence type="ECO:0000256" key="6">
    <source>
        <dbReference type="ARBA" id="ARBA00022989"/>
    </source>
</evidence>
<keyword evidence="7 10" id="KW-0472">Membrane</keyword>
<evidence type="ECO:0000313" key="11">
    <source>
        <dbReference type="EMBL" id="API67781.1"/>
    </source>
</evidence>
<feature type="transmembrane region" description="Helical" evidence="10">
    <location>
        <begin position="268"/>
        <end position="286"/>
    </location>
</feature>